<evidence type="ECO:0000256" key="8">
    <source>
        <dbReference type="ARBA" id="ARBA00023125"/>
    </source>
</evidence>
<dbReference type="FunFam" id="3.30.160.60:FF:000093">
    <property type="entry name" value="zinc finger protein 668 isoform X1"/>
    <property type="match status" value="1"/>
</dbReference>
<comment type="similarity">
    <text evidence="2">Belongs to the krueppel C2H2-type zinc-finger protein family.</text>
</comment>
<evidence type="ECO:0000256" key="10">
    <source>
        <dbReference type="ARBA" id="ARBA00023242"/>
    </source>
</evidence>
<name>A0AAW0PP60_9GOBI</name>
<keyword evidence="15" id="KW-1185">Reference proteome</keyword>
<dbReference type="GO" id="GO:0000981">
    <property type="term" value="F:DNA-binding transcription factor activity, RNA polymerase II-specific"/>
    <property type="evidence" value="ECO:0007669"/>
    <property type="project" value="TreeGrafter"/>
</dbReference>
<dbReference type="SMART" id="SM00355">
    <property type="entry name" value="ZnF_C2H2"/>
    <property type="match status" value="5"/>
</dbReference>
<keyword evidence="5 11" id="KW-0863">Zinc-finger</keyword>
<gene>
    <name evidence="14" type="ORF">WMY93_006739</name>
</gene>
<comment type="subcellular location">
    <subcellularLocation>
        <location evidence="1">Nucleus</location>
    </subcellularLocation>
</comment>
<reference evidence="15" key="1">
    <citation type="submission" date="2024-04" db="EMBL/GenBank/DDBJ databases">
        <title>Salinicola lusitanus LLJ914,a marine bacterium isolated from the Okinawa Trough.</title>
        <authorList>
            <person name="Li J."/>
        </authorList>
    </citation>
    <scope>NUCLEOTIDE SEQUENCE [LARGE SCALE GENOMIC DNA]</scope>
</reference>
<evidence type="ECO:0000313" key="14">
    <source>
        <dbReference type="EMBL" id="KAK7930344.1"/>
    </source>
</evidence>
<keyword evidence="7" id="KW-0805">Transcription regulation</keyword>
<keyword evidence="6" id="KW-0862">Zinc</keyword>
<evidence type="ECO:0000256" key="11">
    <source>
        <dbReference type="PROSITE-ProRule" id="PRU00042"/>
    </source>
</evidence>
<evidence type="ECO:0000256" key="12">
    <source>
        <dbReference type="SAM" id="MobiDB-lite"/>
    </source>
</evidence>
<feature type="domain" description="C2H2-type" evidence="13">
    <location>
        <begin position="370"/>
        <end position="397"/>
    </location>
</feature>
<evidence type="ECO:0000256" key="3">
    <source>
        <dbReference type="ARBA" id="ARBA00022723"/>
    </source>
</evidence>
<proteinExistence type="inferred from homology"/>
<keyword evidence="9" id="KW-0804">Transcription</keyword>
<evidence type="ECO:0000259" key="13">
    <source>
        <dbReference type="PROSITE" id="PS50157"/>
    </source>
</evidence>
<feature type="region of interest" description="Disordered" evidence="12">
    <location>
        <begin position="145"/>
        <end position="168"/>
    </location>
</feature>
<keyword evidence="8" id="KW-0238">DNA-binding</keyword>
<evidence type="ECO:0000256" key="9">
    <source>
        <dbReference type="ARBA" id="ARBA00023163"/>
    </source>
</evidence>
<dbReference type="FunFam" id="3.30.160.60:FF:000145">
    <property type="entry name" value="Zinc finger protein 574"/>
    <property type="match status" value="2"/>
</dbReference>
<feature type="domain" description="C2H2-type" evidence="13">
    <location>
        <begin position="185"/>
        <end position="212"/>
    </location>
</feature>
<evidence type="ECO:0000256" key="2">
    <source>
        <dbReference type="ARBA" id="ARBA00006991"/>
    </source>
</evidence>
<dbReference type="Pfam" id="PF00096">
    <property type="entry name" value="zf-C2H2"/>
    <property type="match status" value="4"/>
</dbReference>
<evidence type="ECO:0000313" key="15">
    <source>
        <dbReference type="Proteomes" id="UP001460270"/>
    </source>
</evidence>
<dbReference type="GO" id="GO:0043565">
    <property type="term" value="F:sequence-specific DNA binding"/>
    <property type="evidence" value="ECO:0007669"/>
    <property type="project" value="TreeGrafter"/>
</dbReference>
<feature type="domain" description="C2H2-type" evidence="13">
    <location>
        <begin position="342"/>
        <end position="369"/>
    </location>
</feature>
<accession>A0AAW0PP60</accession>
<dbReference type="PROSITE" id="PS00028">
    <property type="entry name" value="ZINC_FINGER_C2H2_1"/>
    <property type="match status" value="4"/>
</dbReference>
<comment type="caution">
    <text evidence="14">The sequence shown here is derived from an EMBL/GenBank/DDBJ whole genome shotgun (WGS) entry which is preliminary data.</text>
</comment>
<evidence type="ECO:0000256" key="7">
    <source>
        <dbReference type="ARBA" id="ARBA00023015"/>
    </source>
</evidence>
<keyword evidence="3" id="KW-0479">Metal-binding</keyword>
<dbReference type="PROSITE" id="PS50157">
    <property type="entry name" value="ZINC_FINGER_C2H2_2"/>
    <property type="match status" value="4"/>
</dbReference>
<evidence type="ECO:0000256" key="5">
    <source>
        <dbReference type="ARBA" id="ARBA00022771"/>
    </source>
</evidence>
<dbReference type="Gene3D" id="3.30.160.60">
    <property type="entry name" value="Classic Zinc Finger"/>
    <property type="match status" value="4"/>
</dbReference>
<dbReference type="AlphaFoldDB" id="A0AAW0PP60"/>
<evidence type="ECO:0000256" key="6">
    <source>
        <dbReference type="ARBA" id="ARBA00022833"/>
    </source>
</evidence>
<dbReference type="GO" id="GO:0008270">
    <property type="term" value="F:zinc ion binding"/>
    <property type="evidence" value="ECO:0007669"/>
    <property type="project" value="UniProtKB-KW"/>
</dbReference>
<organism evidence="14 15">
    <name type="scientific">Mugilogobius chulae</name>
    <name type="common">yellowstripe goby</name>
    <dbReference type="NCBI Taxonomy" id="88201"/>
    <lineage>
        <taxon>Eukaryota</taxon>
        <taxon>Metazoa</taxon>
        <taxon>Chordata</taxon>
        <taxon>Craniata</taxon>
        <taxon>Vertebrata</taxon>
        <taxon>Euteleostomi</taxon>
        <taxon>Actinopterygii</taxon>
        <taxon>Neopterygii</taxon>
        <taxon>Teleostei</taxon>
        <taxon>Neoteleostei</taxon>
        <taxon>Acanthomorphata</taxon>
        <taxon>Gobiaria</taxon>
        <taxon>Gobiiformes</taxon>
        <taxon>Gobioidei</taxon>
        <taxon>Gobiidae</taxon>
        <taxon>Gobionellinae</taxon>
        <taxon>Mugilogobius</taxon>
    </lineage>
</organism>
<dbReference type="GO" id="GO:0005634">
    <property type="term" value="C:nucleus"/>
    <property type="evidence" value="ECO:0007669"/>
    <property type="project" value="UniProtKB-SubCell"/>
</dbReference>
<dbReference type="InterPro" id="IPR036236">
    <property type="entry name" value="Znf_C2H2_sf"/>
</dbReference>
<dbReference type="Proteomes" id="UP001460270">
    <property type="component" value="Unassembled WGS sequence"/>
</dbReference>
<protein>
    <recommendedName>
        <fullName evidence="13">C2H2-type domain-containing protein</fullName>
    </recommendedName>
</protein>
<feature type="domain" description="C2H2-type" evidence="13">
    <location>
        <begin position="213"/>
        <end position="240"/>
    </location>
</feature>
<evidence type="ECO:0000256" key="1">
    <source>
        <dbReference type="ARBA" id="ARBA00004123"/>
    </source>
</evidence>
<dbReference type="PANTHER" id="PTHR24408:SF58">
    <property type="entry name" value="TRANSCRIPTION FACTOR (TFIIIA), PUTATIVE (AFU_ORTHOLOGUE AFUA_1G05150)-RELATED"/>
    <property type="match status" value="1"/>
</dbReference>
<dbReference type="PANTHER" id="PTHR24408">
    <property type="entry name" value="ZINC FINGER PROTEIN"/>
    <property type="match status" value="1"/>
</dbReference>
<dbReference type="FunFam" id="3.30.160.60:FF:000086">
    <property type="entry name" value="transcription factor E4F1 isoform X1"/>
    <property type="match status" value="1"/>
</dbReference>
<dbReference type="SUPFAM" id="SSF57667">
    <property type="entry name" value="beta-beta-alpha zinc fingers"/>
    <property type="match status" value="2"/>
</dbReference>
<dbReference type="InterPro" id="IPR013087">
    <property type="entry name" value="Znf_C2H2_type"/>
</dbReference>
<keyword evidence="10" id="KW-0539">Nucleus</keyword>
<dbReference type="EMBL" id="JBBPFD010000004">
    <property type="protein sequence ID" value="KAK7930344.1"/>
    <property type="molecule type" value="Genomic_DNA"/>
</dbReference>
<evidence type="ECO:0000256" key="4">
    <source>
        <dbReference type="ARBA" id="ARBA00022737"/>
    </source>
</evidence>
<sequence length="397" mass="44441">MFSSCLRRFPPVQLCVFEKKEAAVNVKQRRLSCDPLWVLVLTQLPPLLVNLWKLKEEPEPEPSIKQEPQEIHIVSVKSEADEDKSCVFDPKEETSAEECGAGAEECGAEAEECGAEAEECGAEAEECGAEAEECGAEAGCSSDPLTQFHSDSEEHTDSSEEAPLTPKRSYAMIPPDAELQDHRPYSCSECDKSFKTKSHLQQHMFSHTDERPHKCPECGKMFKDKSNLNKHITTHTEARLTAAQSVGRALRRRHIYSITCTHTQTKGLAAAQSVGRALGGSLIWSCTSSFTRQKSLTNVQFVCEQKFTNDEDLREHLRTHVDEGTAEAVTLKPYSCSDLRPYSCSVCEKTFVNKHDLTCHMTVHSTERPHKCSECGESYKRKGCLNRHLRVIHHLSS</sequence>
<keyword evidence="4" id="KW-0677">Repeat</keyword>